<evidence type="ECO:0000256" key="1">
    <source>
        <dbReference type="SAM" id="SignalP"/>
    </source>
</evidence>
<feature type="chain" id="PRO_5038931719" evidence="1">
    <location>
        <begin position="17"/>
        <end position="333"/>
    </location>
</feature>
<dbReference type="PANTHER" id="PTHR47236">
    <property type="entry name" value="GENE, 32742-RELATED-RELATED"/>
    <property type="match status" value="1"/>
</dbReference>
<dbReference type="EMBL" id="JAAVVJ010000007">
    <property type="protein sequence ID" value="KAF7218934.1"/>
    <property type="molecule type" value="Genomic_DNA"/>
</dbReference>
<dbReference type="PANTHER" id="PTHR47236:SF5">
    <property type="entry name" value="GENE, 32742-RELATED"/>
    <property type="match status" value="1"/>
</dbReference>
<dbReference type="Proteomes" id="UP000822369">
    <property type="component" value="Chromosome 7"/>
</dbReference>
<feature type="signal peptide" evidence="1">
    <location>
        <begin position="1"/>
        <end position="16"/>
    </location>
</feature>
<accession>A0A9D3BTG8</accession>
<name>A0A9D3BTG8_NOTFU</name>
<dbReference type="AlphaFoldDB" id="A0A9D3BTG8"/>
<dbReference type="SMART" id="SM01411">
    <property type="entry name" value="Ephrin_rec_like"/>
    <property type="match status" value="1"/>
</dbReference>
<evidence type="ECO:0000313" key="3">
    <source>
        <dbReference type="Proteomes" id="UP000822369"/>
    </source>
</evidence>
<dbReference type="KEGG" id="nfu:107380620"/>
<sequence length="333" mass="36971">MGFWCLWWIFSSGVAPERDNSQFNNERLHCRQGFYCPPESFSPVPCPKGTYGPDVGAVSVESCLKCPSHYYCPRPGMFSPLTCGPLAQQPLSGQHSCTCPGEGQHFQSSDGRCICSTGYQPTSNEEVCVEQLYSVCRDGRSRTQYGDCFDKQQWSSHCRREVVLFALVMFPQVCQTAEDYRGYDRELGLCVCRDAPGRAMCGGLCRRKMESDLKLQCGLDGDLELVWSYESQVSDLSGGVLETVFKKWDSQGNLQCNSQNKSSRPVYIVQTTEAGFFGLLGGIPKEIHQLFPDSTHSSAVCASDACRRPVLRAGPFFPYTPSSCDQDGDQTKT</sequence>
<organism evidence="2 3">
    <name type="scientific">Nothobranchius furzeri</name>
    <name type="common">Turquoise killifish</name>
    <dbReference type="NCBI Taxonomy" id="105023"/>
    <lineage>
        <taxon>Eukaryota</taxon>
        <taxon>Metazoa</taxon>
        <taxon>Chordata</taxon>
        <taxon>Craniata</taxon>
        <taxon>Vertebrata</taxon>
        <taxon>Euteleostomi</taxon>
        <taxon>Actinopterygii</taxon>
        <taxon>Neopterygii</taxon>
        <taxon>Teleostei</taxon>
        <taxon>Neoteleostei</taxon>
        <taxon>Acanthomorphata</taxon>
        <taxon>Ovalentaria</taxon>
        <taxon>Atherinomorphae</taxon>
        <taxon>Cyprinodontiformes</taxon>
        <taxon>Nothobranchiidae</taxon>
        <taxon>Nothobranchius</taxon>
    </lineage>
</organism>
<evidence type="ECO:0000313" key="2">
    <source>
        <dbReference type="EMBL" id="KAF7218934.1"/>
    </source>
</evidence>
<keyword evidence="1" id="KW-0732">Signal</keyword>
<protein>
    <submittedName>
        <fullName evidence="2">Multiple epidermal growth factor-like domains protein 6</fullName>
    </submittedName>
</protein>
<reference evidence="2" key="1">
    <citation type="submission" date="2020-03" db="EMBL/GenBank/DDBJ databases">
        <title>Intra-Species Differences in Population Size shape Life History and Genome Evolution.</title>
        <authorList>
            <person name="Willemsen D."/>
            <person name="Cui R."/>
            <person name="Valenzano D.R."/>
        </authorList>
    </citation>
    <scope>NUCLEOTIDE SEQUENCE</scope>
    <source>
        <strain evidence="2">GRZ</strain>
        <tissue evidence="2">Whole</tissue>
    </source>
</reference>
<proteinExistence type="predicted"/>
<gene>
    <name evidence="2" type="ORF">G4P62_006445</name>
</gene>
<comment type="caution">
    <text evidence="2">The sequence shown here is derived from an EMBL/GenBank/DDBJ whole genome shotgun (WGS) entry which is preliminary data.</text>
</comment>